<protein>
    <recommendedName>
        <fullName evidence="1">Heterokaryon incompatibility domain-containing protein</fullName>
    </recommendedName>
</protein>
<dbReference type="PANTHER" id="PTHR24148:SF73">
    <property type="entry name" value="HET DOMAIN PROTEIN (AFU_ORTHOLOGUE AFUA_8G01020)"/>
    <property type="match status" value="1"/>
</dbReference>
<evidence type="ECO:0000313" key="3">
    <source>
        <dbReference type="Proteomes" id="UP000184330"/>
    </source>
</evidence>
<dbReference type="OrthoDB" id="3563732at2759"/>
<dbReference type="Proteomes" id="UP000184330">
    <property type="component" value="Unassembled WGS sequence"/>
</dbReference>
<dbReference type="AlphaFoldDB" id="A0A1L7WF09"/>
<organism evidence="2 3">
    <name type="scientific">Phialocephala subalpina</name>
    <dbReference type="NCBI Taxonomy" id="576137"/>
    <lineage>
        <taxon>Eukaryota</taxon>
        <taxon>Fungi</taxon>
        <taxon>Dikarya</taxon>
        <taxon>Ascomycota</taxon>
        <taxon>Pezizomycotina</taxon>
        <taxon>Leotiomycetes</taxon>
        <taxon>Helotiales</taxon>
        <taxon>Mollisiaceae</taxon>
        <taxon>Phialocephala</taxon>
        <taxon>Phialocephala fortinii species complex</taxon>
    </lineage>
</organism>
<dbReference type="STRING" id="576137.A0A1L7WF09"/>
<keyword evidence="3" id="KW-1185">Reference proteome</keyword>
<sequence>MTGSLPWSEPQLLCSSASERQFNIRYDTKDGPIAVITSQSYNAMEYMPLDTDRNEIRLLKLLPGDGDVYCNLEHASLINPPEFCALSYCWGDLNITATITINDVAVQITANLESALRRLRAKELGCLWVDSICINQMDKVEKNQQLIWMGSIYRRAKEVHAWTGEAGDDFNRAFCTSVTDPGHLGKESDTSLVQFLDRPYWKRVWIVQELAFARTTIVHCGEKHTDWKSLTLRVSEIQSHHLGFHPSVRSIENLVRFQLDAEEVKPLPFIEALYRTHSALSTDPRDKVFALLGLSYDANLYVPIPNYKQSLRDLCIGITLSATTTTSKLDTVGLLCLGTKQDNTFGLPTWAINWFALDDDKTRALEYICQAPRTIAPFRLQKMKVEFLPRRPQYHAVGTTKGSISMINDVLRVRAMLFDKIDGICPTPEEFQNNITIPIQQQSKHSNNAYTSLCTCYGGMWLHVVSALTRYFTSMETGYSYEEAKITAVLARWYTYIDLLSRGKASRQLLTKHDEEEKSVSRVLGSHKQDDRIVSWLLGSRSFRVSDSTLLDLATEYSTLHPDDPDIRPGTFDPSVAAFRLRQSTFEEHSSAYELSSGFAERTLAPVLDDNMRFMTTKRGCVGWAHINGKKDDFIGIMAGCSVPAILRAREGGGFYIVGDAYVDGVMNGELVKMQDNAWQELEIH</sequence>
<evidence type="ECO:0000259" key="1">
    <source>
        <dbReference type="Pfam" id="PF06985"/>
    </source>
</evidence>
<dbReference type="InterPro" id="IPR010730">
    <property type="entry name" value="HET"/>
</dbReference>
<evidence type="ECO:0000313" key="2">
    <source>
        <dbReference type="EMBL" id="CZR51319.1"/>
    </source>
</evidence>
<dbReference type="PANTHER" id="PTHR24148">
    <property type="entry name" value="ANKYRIN REPEAT DOMAIN-CONTAINING PROTEIN 39 HOMOLOG-RELATED"/>
    <property type="match status" value="1"/>
</dbReference>
<dbReference type="Pfam" id="PF06985">
    <property type="entry name" value="HET"/>
    <property type="match status" value="1"/>
</dbReference>
<name>A0A1L7WF09_9HELO</name>
<dbReference type="Pfam" id="PF26639">
    <property type="entry name" value="Het-6_barrel"/>
    <property type="match status" value="1"/>
</dbReference>
<dbReference type="InterPro" id="IPR052895">
    <property type="entry name" value="HetReg/Transcr_Mod"/>
</dbReference>
<feature type="domain" description="Heterokaryon incompatibility" evidence="1">
    <location>
        <begin position="83"/>
        <end position="209"/>
    </location>
</feature>
<accession>A0A1L7WF09</accession>
<reference evidence="2 3" key="1">
    <citation type="submission" date="2016-03" db="EMBL/GenBank/DDBJ databases">
        <authorList>
            <person name="Ploux O."/>
        </authorList>
    </citation>
    <scope>NUCLEOTIDE SEQUENCE [LARGE SCALE GENOMIC DNA]</scope>
    <source>
        <strain evidence="2 3">UAMH 11012</strain>
    </source>
</reference>
<gene>
    <name evidence="2" type="ORF">PAC_01194</name>
</gene>
<dbReference type="EMBL" id="FJOG01000001">
    <property type="protein sequence ID" value="CZR51319.1"/>
    <property type="molecule type" value="Genomic_DNA"/>
</dbReference>
<proteinExistence type="predicted"/>